<keyword evidence="2 7" id="KW-0132">Cell division</keyword>
<dbReference type="RefSeq" id="WP_016184577.1">
    <property type="nucleotide sequence ID" value="NZ_ASWO01000001.1"/>
</dbReference>
<feature type="coiled-coil region" evidence="9">
    <location>
        <begin position="85"/>
        <end position="122"/>
    </location>
</feature>
<evidence type="ECO:0000313" key="12">
    <source>
        <dbReference type="Proteomes" id="UP000015961"/>
    </source>
</evidence>
<evidence type="ECO:0000256" key="1">
    <source>
        <dbReference type="ARBA" id="ARBA00022475"/>
    </source>
</evidence>
<keyword evidence="12" id="KW-1185">Reference proteome</keyword>
<dbReference type="PATRIC" id="fig|1140003.3.peg.82"/>
<comment type="function">
    <text evidence="7">Essential cell division protein.</text>
</comment>
<dbReference type="HAMAP" id="MF_00910">
    <property type="entry name" value="FtsL"/>
    <property type="match status" value="1"/>
</dbReference>
<evidence type="ECO:0000313" key="11">
    <source>
        <dbReference type="EMBL" id="EOT87029.1"/>
    </source>
</evidence>
<comment type="caution">
    <text evidence="11">The sequence shown here is derived from an EMBL/GenBank/DDBJ whole genome shotgun (WGS) entry which is preliminary data.</text>
</comment>
<dbReference type="STRING" id="1140003.OMY_00085"/>
<feature type="transmembrane region" description="Helical" evidence="7">
    <location>
        <begin position="55"/>
        <end position="74"/>
    </location>
</feature>
<dbReference type="EMBL" id="ASWO01000001">
    <property type="protein sequence ID" value="EOT87029.1"/>
    <property type="molecule type" value="Genomic_DNA"/>
</dbReference>
<evidence type="ECO:0000256" key="10">
    <source>
        <dbReference type="SAM" id="MobiDB-lite"/>
    </source>
</evidence>
<dbReference type="AlphaFoldDB" id="S0L3E6"/>
<dbReference type="GO" id="GO:0005886">
    <property type="term" value="C:plasma membrane"/>
    <property type="evidence" value="ECO:0007669"/>
    <property type="project" value="UniProtKB-SubCell"/>
</dbReference>
<evidence type="ECO:0000256" key="7">
    <source>
        <dbReference type="HAMAP-Rule" id="MF_00910"/>
    </source>
</evidence>
<dbReference type="GO" id="GO:0043093">
    <property type="term" value="P:FtsZ-dependent cytokinesis"/>
    <property type="evidence" value="ECO:0007669"/>
    <property type="project" value="UniProtKB-UniRule"/>
</dbReference>
<keyword evidence="3 7" id="KW-0812">Transmembrane</keyword>
<comment type="subcellular location">
    <subcellularLocation>
        <location evidence="7">Cell membrane</location>
        <topology evidence="7">Single-pass type II membrane protein</topology>
    </subcellularLocation>
    <text evidence="7">Localizes to the division septum where it forms a ring structure.</text>
</comment>
<keyword evidence="6 7" id="KW-0131">Cell cycle</keyword>
<evidence type="ECO:0000256" key="8">
    <source>
        <dbReference type="NCBIfam" id="TIGR02209"/>
    </source>
</evidence>
<protein>
    <recommendedName>
        <fullName evidence="7 8">Cell division protein FtsL</fullName>
    </recommendedName>
</protein>
<keyword evidence="1 7" id="KW-1003">Cell membrane</keyword>
<keyword evidence="4 7" id="KW-1133">Transmembrane helix</keyword>
<dbReference type="eggNOG" id="COG4839">
    <property type="taxonomic scope" value="Bacteria"/>
</dbReference>
<dbReference type="InterPro" id="IPR011922">
    <property type="entry name" value="Cell_div_FtsL"/>
</dbReference>
<dbReference type="NCBIfam" id="TIGR02209">
    <property type="entry name" value="ftsL_broad"/>
    <property type="match status" value="1"/>
</dbReference>
<keyword evidence="9" id="KW-0175">Coiled coil</keyword>
<accession>S0L3E6</accession>
<evidence type="ECO:0000256" key="5">
    <source>
        <dbReference type="ARBA" id="ARBA00023136"/>
    </source>
</evidence>
<evidence type="ECO:0000256" key="9">
    <source>
        <dbReference type="SAM" id="Coils"/>
    </source>
</evidence>
<evidence type="ECO:0000256" key="6">
    <source>
        <dbReference type="ARBA" id="ARBA00023306"/>
    </source>
</evidence>
<dbReference type="Proteomes" id="UP000015961">
    <property type="component" value="Unassembled WGS sequence"/>
</dbReference>
<dbReference type="GO" id="GO:0032153">
    <property type="term" value="C:cell division site"/>
    <property type="evidence" value="ECO:0007669"/>
    <property type="project" value="UniProtKB-UniRule"/>
</dbReference>
<reference evidence="11 12" key="1">
    <citation type="submission" date="2013-03" db="EMBL/GenBank/DDBJ databases">
        <title>The Genome Sequence of Enterococcus sulfureus ATCC_49903 (PacBio/Illumina hybrid assembly).</title>
        <authorList>
            <consortium name="The Broad Institute Genomics Platform"/>
            <consortium name="The Broad Institute Genome Sequencing Center for Infectious Disease"/>
            <person name="Earl A."/>
            <person name="Russ C."/>
            <person name="Gilmore M."/>
            <person name="Surin D."/>
            <person name="Walker B."/>
            <person name="Young S."/>
            <person name="Zeng Q."/>
            <person name="Gargeya S."/>
            <person name="Fitzgerald M."/>
            <person name="Haas B."/>
            <person name="Abouelleil A."/>
            <person name="Allen A.W."/>
            <person name="Alvarado L."/>
            <person name="Arachchi H.M."/>
            <person name="Berlin A.M."/>
            <person name="Chapman S.B."/>
            <person name="Gainer-Dewar J."/>
            <person name="Goldberg J."/>
            <person name="Griggs A."/>
            <person name="Gujja S."/>
            <person name="Hansen M."/>
            <person name="Howarth C."/>
            <person name="Imamovic A."/>
            <person name="Ireland A."/>
            <person name="Larimer J."/>
            <person name="McCowan C."/>
            <person name="Murphy C."/>
            <person name="Pearson M."/>
            <person name="Poon T.W."/>
            <person name="Priest M."/>
            <person name="Roberts A."/>
            <person name="Saif S."/>
            <person name="Shea T."/>
            <person name="Sisk P."/>
            <person name="Sykes S."/>
            <person name="Wortman J."/>
            <person name="Nusbaum C."/>
            <person name="Birren B."/>
        </authorList>
    </citation>
    <scope>NUCLEOTIDE SEQUENCE [LARGE SCALE GENOMIC DNA]</scope>
    <source>
        <strain evidence="11 12">ATCC 49903</strain>
    </source>
</reference>
<evidence type="ECO:0000256" key="3">
    <source>
        <dbReference type="ARBA" id="ARBA00022692"/>
    </source>
</evidence>
<name>S0L3E6_9ENTE</name>
<comment type="similarity">
    <text evidence="7">Belongs to the FtsL family.</text>
</comment>
<gene>
    <name evidence="7" type="primary">ftsL</name>
    <name evidence="11" type="ORF">I573_00084</name>
</gene>
<keyword evidence="5 7" id="KW-0472">Membrane</keyword>
<sequence>MAELKFQEDQFQPLTPEEQTEQSTRYADQLIRPEVVSVPTSPAHRLAVLSRLEKYLIASIIIGAIALGLFTINLRTTISSVENAISTVQSEITTNQNQINDLRQEKNELTKTDRIKKIAEEKGLTNKEDNLRNVK</sequence>
<organism evidence="11 12">
    <name type="scientific">Enterococcus sulfureus ATCC 49903</name>
    <dbReference type="NCBI Taxonomy" id="1140003"/>
    <lineage>
        <taxon>Bacteria</taxon>
        <taxon>Bacillati</taxon>
        <taxon>Bacillota</taxon>
        <taxon>Bacilli</taxon>
        <taxon>Lactobacillales</taxon>
        <taxon>Enterococcaceae</taxon>
        <taxon>Enterococcus</taxon>
    </lineage>
</organism>
<dbReference type="OrthoDB" id="2199933at2"/>
<evidence type="ECO:0000256" key="2">
    <source>
        <dbReference type="ARBA" id="ARBA00022618"/>
    </source>
</evidence>
<proteinExistence type="inferred from homology"/>
<feature type="region of interest" description="Disordered" evidence="10">
    <location>
        <begin position="1"/>
        <end position="25"/>
    </location>
</feature>
<evidence type="ECO:0000256" key="4">
    <source>
        <dbReference type="ARBA" id="ARBA00022989"/>
    </source>
</evidence>